<dbReference type="InterPro" id="IPR038765">
    <property type="entry name" value="Papain-like_cys_pep_sf"/>
</dbReference>
<dbReference type="InterPro" id="IPR013783">
    <property type="entry name" value="Ig-like_fold"/>
</dbReference>
<dbReference type="Gene3D" id="3.10.620.30">
    <property type="match status" value="1"/>
</dbReference>
<protein>
    <submittedName>
        <fullName evidence="4">Transglutaminase-like enzyme, putative cysteine protease</fullName>
    </submittedName>
</protein>
<dbReference type="SMART" id="SM00460">
    <property type="entry name" value="TGc"/>
    <property type="match status" value="1"/>
</dbReference>
<evidence type="ECO:0000259" key="3">
    <source>
        <dbReference type="PROSITE" id="PS51127"/>
    </source>
</evidence>
<keyword evidence="4" id="KW-0645">Protease</keyword>
<comment type="similarity">
    <text evidence="1">Belongs to the intimin/invasin family.</text>
</comment>
<keyword evidence="4" id="KW-0378">Hydrolase</keyword>
<gene>
    <name evidence="4" type="ORF">SAMN05216439_0230</name>
</gene>
<dbReference type="Proteomes" id="UP000199506">
    <property type="component" value="Unassembled WGS sequence"/>
</dbReference>
<evidence type="ECO:0000313" key="5">
    <source>
        <dbReference type="Proteomes" id="UP000199506"/>
    </source>
</evidence>
<evidence type="ECO:0000313" key="4">
    <source>
        <dbReference type="EMBL" id="SEL24904.1"/>
    </source>
</evidence>
<dbReference type="AlphaFoldDB" id="A0A1H7NNJ4"/>
<feature type="domain" description="Big-1" evidence="3">
    <location>
        <begin position="99"/>
        <end position="191"/>
    </location>
</feature>
<dbReference type="PANTHER" id="PTHR33490:SF3">
    <property type="entry name" value="CONSERVED INTEGRAL MEMBRANE PROTEIN"/>
    <property type="match status" value="1"/>
</dbReference>
<evidence type="ECO:0000256" key="1">
    <source>
        <dbReference type="ARBA" id="ARBA00010116"/>
    </source>
</evidence>
<dbReference type="GO" id="GO:0006508">
    <property type="term" value="P:proteolysis"/>
    <property type="evidence" value="ECO:0007669"/>
    <property type="project" value="UniProtKB-KW"/>
</dbReference>
<dbReference type="GO" id="GO:0008233">
    <property type="term" value="F:peptidase activity"/>
    <property type="evidence" value="ECO:0007669"/>
    <property type="project" value="UniProtKB-KW"/>
</dbReference>
<reference evidence="4 5" key="1">
    <citation type="submission" date="2016-10" db="EMBL/GenBank/DDBJ databases">
        <authorList>
            <person name="de Groot N.N."/>
        </authorList>
    </citation>
    <scope>NUCLEOTIDE SEQUENCE [LARGE SCALE GENOMIC DNA]</scope>
    <source>
        <strain evidence="4 5">DSM 11978</strain>
    </source>
</reference>
<dbReference type="STRING" id="190974.SAMN05216439_0230"/>
<evidence type="ECO:0000256" key="2">
    <source>
        <dbReference type="SAM" id="MobiDB-lite"/>
    </source>
</evidence>
<dbReference type="EMBL" id="FOAK01000013">
    <property type="protein sequence ID" value="SEL24904.1"/>
    <property type="molecule type" value="Genomic_DNA"/>
</dbReference>
<dbReference type="SMART" id="SM00634">
    <property type="entry name" value="BID_1"/>
    <property type="match status" value="3"/>
</dbReference>
<dbReference type="Pfam" id="PF16640">
    <property type="entry name" value="Big_3_5"/>
    <property type="match status" value="1"/>
</dbReference>
<dbReference type="InterPro" id="IPR002931">
    <property type="entry name" value="Transglutaminase-like"/>
</dbReference>
<dbReference type="PROSITE" id="PS51127">
    <property type="entry name" value="BIG1"/>
    <property type="match status" value="1"/>
</dbReference>
<dbReference type="Pfam" id="PF01841">
    <property type="entry name" value="Transglut_core"/>
    <property type="match status" value="1"/>
</dbReference>
<sequence length="953" mass="103395">MGAVGATEFNNASNTEDSNLMTDNVDSLSVENKLEVSNEDSISEANLVNSHDDDLNNYSDSDVLSNYEDDYGNVQASNYAEIDNTNSVRSNVLSVSNDDNLAASSKVSAKVDVVDTHYSKSATYFKVTLKDTKGNSISNQKISFKVNGVTYTATTDKNGIASVKTAALSVGTYTVAIKYAGSSKYAAVALSKKVKVLSSVSGSDITKYYGPVVQYSVKFWKNYNALANTKVSFKVNGITYTKTTDKNGVAKLPVNLAPGKYVITTTNPYSGEKLSNKCISLRDGTTLTHGSTNTYITPNKKHSFTVTLKSKHGILIKNKNVIFKYNNKKVTVKTNSNGKATLSIPALSKGTYYISYSYSGDKYYSGSSESGKLYVKNPTTKITSSKLNMQYKDGSKFAVKLTKNGKVLANKNVKLTFNGKTYTEKTNSKGIAYLNVPTVKPATYNIKYQYLTPSYFDYCYGSNKIVVSKQTAKVSAGDLVMNYKDGSVYKVVVKNKFGNPLKNIKVKFTINGKTYTKTTDSNGVAKQSIGLNIGYYSVKTVLSNNYYAHSAIYKHISVKGTKFVGGNIHVAVGKTAYYSVKLLDYKNNPIKSTKVTFILDGKKYTATTSSKGVAKVNLGVLSAGTHNVKYSHGSYSGSSNIYVADKVTIKQIIAASGNVQKYIQKNHRLPSTVNIGGVTYSTNQYLYLVSKAIVNLKSNVKSAIYVKNVGGPSNPSSTYAAGNLYDYLSVAKSVVKNSDSKGSVPNTVSSKVGTIGYKSLVYAFARVVAFYGDDDRLPSFVEIKSLSGTSSDSDINSKNTISNLKAYLAASTNCQVNNAKIKQLVGKLTNGLKSEKSKATAIYNYVRDTISYSFYYDTKHGAVGTLNAKSGNCVDHSHLLAAMFRTAGLATRYVHGSCTFSSGSTYGHVWTQVLIDNTWTVADATSSRNSLGKIANWNTKSYRLNGYYSSLPF</sequence>
<dbReference type="SUPFAM" id="SSF54001">
    <property type="entry name" value="Cysteine proteinases"/>
    <property type="match status" value="1"/>
</dbReference>
<dbReference type="PANTHER" id="PTHR33490">
    <property type="entry name" value="BLR5614 PROTEIN-RELATED"/>
    <property type="match status" value="1"/>
</dbReference>
<dbReference type="SUPFAM" id="SSF49373">
    <property type="entry name" value="Invasin/intimin cell-adhesion fragments"/>
    <property type="match status" value="4"/>
</dbReference>
<dbReference type="Gene3D" id="2.60.40.10">
    <property type="entry name" value="Immunoglobulins"/>
    <property type="match status" value="4"/>
</dbReference>
<feature type="region of interest" description="Disordered" evidence="2">
    <location>
        <begin position="1"/>
        <end position="23"/>
    </location>
</feature>
<organism evidence="4 5">
    <name type="scientific">Methanobrevibacter gottschalkii</name>
    <dbReference type="NCBI Taxonomy" id="190974"/>
    <lineage>
        <taxon>Archaea</taxon>
        <taxon>Methanobacteriati</taxon>
        <taxon>Methanobacteriota</taxon>
        <taxon>Methanomada group</taxon>
        <taxon>Methanobacteria</taxon>
        <taxon>Methanobacteriales</taxon>
        <taxon>Methanobacteriaceae</taxon>
        <taxon>Methanobrevibacter</taxon>
    </lineage>
</organism>
<proteinExistence type="inferred from homology"/>
<feature type="compositionally biased region" description="Polar residues" evidence="2">
    <location>
        <begin position="8"/>
        <end position="23"/>
    </location>
</feature>
<name>A0A1H7NNJ4_9EURY</name>
<dbReference type="InterPro" id="IPR008964">
    <property type="entry name" value="Invasin/intimin_cell_adhesion"/>
</dbReference>
<dbReference type="InterPro" id="IPR032109">
    <property type="entry name" value="Big_3_5"/>
</dbReference>
<dbReference type="InterPro" id="IPR003344">
    <property type="entry name" value="Big_1_dom"/>
</dbReference>
<accession>A0A1H7NNJ4</accession>